<keyword evidence="2" id="KW-1185">Reference proteome</keyword>
<accession>A0A543NKI3</accession>
<reference evidence="1 2" key="1">
    <citation type="submission" date="2019-06" db="EMBL/GenBank/DDBJ databases">
        <title>Sequencing the genomes of 1000 actinobacteria strains.</title>
        <authorList>
            <person name="Klenk H.-P."/>
        </authorList>
    </citation>
    <scope>NUCLEOTIDE SEQUENCE [LARGE SCALE GENOMIC DNA]</scope>
    <source>
        <strain evidence="1 2">DSM 45015</strain>
    </source>
</reference>
<evidence type="ECO:0000313" key="2">
    <source>
        <dbReference type="Proteomes" id="UP000317422"/>
    </source>
</evidence>
<comment type="caution">
    <text evidence="1">The sequence shown here is derived from an EMBL/GenBank/DDBJ whole genome shotgun (WGS) entry which is preliminary data.</text>
</comment>
<evidence type="ECO:0000313" key="1">
    <source>
        <dbReference type="EMBL" id="TQN32309.1"/>
    </source>
</evidence>
<sequence length="64" mass="7042">MNEFMMTLHLRVYDAVMALRRARLRGDAELCEAQAGEIEDLVEIAARHGIDIDGGYDALAHAGV</sequence>
<organism evidence="1 2">
    <name type="scientific">Haloactinospora alba</name>
    <dbReference type="NCBI Taxonomy" id="405555"/>
    <lineage>
        <taxon>Bacteria</taxon>
        <taxon>Bacillati</taxon>
        <taxon>Actinomycetota</taxon>
        <taxon>Actinomycetes</taxon>
        <taxon>Streptosporangiales</taxon>
        <taxon>Nocardiopsidaceae</taxon>
        <taxon>Haloactinospora</taxon>
    </lineage>
</organism>
<dbReference type="OrthoDB" id="3431161at2"/>
<name>A0A543NKI3_9ACTN</name>
<gene>
    <name evidence="1" type="ORF">FHX37_2260</name>
</gene>
<proteinExistence type="predicted"/>
<dbReference type="AlphaFoldDB" id="A0A543NKI3"/>
<dbReference type="EMBL" id="VFQC01000001">
    <property type="protein sequence ID" value="TQN32309.1"/>
    <property type="molecule type" value="Genomic_DNA"/>
</dbReference>
<protein>
    <submittedName>
        <fullName evidence="1">Uncharacterized protein</fullName>
    </submittedName>
</protein>
<dbReference type="RefSeq" id="WP_141923820.1">
    <property type="nucleotide sequence ID" value="NZ_VFQC01000001.1"/>
</dbReference>
<dbReference type="Proteomes" id="UP000317422">
    <property type="component" value="Unassembled WGS sequence"/>
</dbReference>